<dbReference type="EMBL" id="JBHTNF010000020">
    <property type="protein sequence ID" value="MFD1330228.1"/>
    <property type="molecule type" value="Genomic_DNA"/>
</dbReference>
<gene>
    <name evidence="1" type="ORF">ACFQ33_20275</name>
</gene>
<name>A0ABW3Z2V5_MYCRA</name>
<reference evidence="2" key="1">
    <citation type="journal article" date="2019" name="Int. J. Syst. Evol. Microbiol.">
        <title>The Global Catalogue of Microorganisms (GCM) 10K type strain sequencing project: providing services to taxonomists for standard genome sequencing and annotation.</title>
        <authorList>
            <consortium name="The Broad Institute Genomics Platform"/>
            <consortium name="The Broad Institute Genome Sequencing Center for Infectious Disease"/>
            <person name="Wu L."/>
            <person name="Ma J."/>
        </authorList>
    </citation>
    <scope>NUCLEOTIDE SEQUENCE [LARGE SCALE GENOMIC DNA]</scope>
    <source>
        <strain evidence="2">CCUG 55609</strain>
    </source>
</reference>
<dbReference type="Proteomes" id="UP001597173">
    <property type="component" value="Unassembled WGS sequence"/>
</dbReference>
<keyword evidence="2" id="KW-1185">Reference proteome</keyword>
<evidence type="ECO:0000313" key="1">
    <source>
        <dbReference type="EMBL" id="MFD1330228.1"/>
    </source>
</evidence>
<evidence type="ECO:0000313" key="2">
    <source>
        <dbReference type="Proteomes" id="UP001597173"/>
    </source>
</evidence>
<comment type="caution">
    <text evidence="1">The sequence shown here is derived from an EMBL/GenBank/DDBJ whole genome shotgun (WGS) entry which is preliminary data.</text>
</comment>
<accession>A0ABW3Z2V5</accession>
<proteinExistence type="predicted"/>
<dbReference type="RefSeq" id="WP_374841143.1">
    <property type="nucleotide sequence ID" value="NZ_JBHEEW010000019.1"/>
</dbReference>
<organism evidence="1 2">
    <name type="scientific">Mycoplana ramosa</name>
    <name type="common">Mycoplana bullata</name>
    <dbReference type="NCBI Taxonomy" id="40837"/>
    <lineage>
        <taxon>Bacteria</taxon>
        <taxon>Pseudomonadati</taxon>
        <taxon>Pseudomonadota</taxon>
        <taxon>Alphaproteobacteria</taxon>
        <taxon>Hyphomicrobiales</taxon>
        <taxon>Rhizobiaceae</taxon>
        <taxon>Mycoplana</taxon>
    </lineage>
</organism>
<protein>
    <submittedName>
        <fullName evidence="1">Uncharacterized protein</fullName>
    </submittedName>
</protein>
<sequence length="94" mass="10185">MAAAPETKLSVEIRSISGKLANANKEELPAIGHLLDRLADLAHAMELELQLLRDMEAGRELRTGIRTAIAVQFANPDGSEPSDNVIFSEFGRKG</sequence>